<gene>
    <name evidence="4" type="ORF">SAMN05660841_00289</name>
</gene>
<dbReference type="AlphaFoldDB" id="A0A1T5AYP1"/>
<dbReference type="Gene3D" id="3.55.50.30">
    <property type="match status" value="1"/>
</dbReference>
<keyword evidence="5" id="KW-1185">Reference proteome</keyword>
<dbReference type="Pfam" id="PF16344">
    <property type="entry name" value="FecR_C"/>
    <property type="match status" value="1"/>
</dbReference>
<dbReference type="EMBL" id="FUZF01000001">
    <property type="protein sequence ID" value="SKB39939.1"/>
    <property type="molecule type" value="Genomic_DNA"/>
</dbReference>
<evidence type="ECO:0000313" key="4">
    <source>
        <dbReference type="EMBL" id="SKB39939.1"/>
    </source>
</evidence>
<dbReference type="Gene3D" id="2.60.120.1440">
    <property type="match status" value="1"/>
</dbReference>
<feature type="domain" description="FecR protein" evidence="2">
    <location>
        <begin position="169"/>
        <end position="264"/>
    </location>
</feature>
<dbReference type="InterPro" id="IPR032508">
    <property type="entry name" value="FecR_C"/>
</dbReference>
<dbReference type="GO" id="GO:0016989">
    <property type="term" value="F:sigma factor antagonist activity"/>
    <property type="evidence" value="ECO:0007669"/>
    <property type="project" value="TreeGrafter"/>
</dbReference>
<evidence type="ECO:0000256" key="1">
    <source>
        <dbReference type="SAM" id="Phobius"/>
    </source>
</evidence>
<dbReference type="InterPro" id="IPR006860">
    <property type="entry name" value="FecR"/>
</dbReference>
<name>A0A1T5AYP1_9SPHI</name>
<organism evidence="4 5">
    <name type="scientific">Sphingobacterium nematocida</name>
    <dbReference type="NCBI Taxonomy" id="1513896"/>
    <lineage>
        <taxon>Bacteria</taxon>
        <taxon>Pseudomonadati</taxon>
        <taxon>Bacteroidota</taxon>
        <taxon>Sphingobacteriia</taxon>
        <taxon>Sphingobacteriales</taxon>
        <taxon>Sphingobacteriaceae</taxon>
        <taxon>Sphingobacterium</taxon>
    </lineage>
</organism>
<evidence type="ECO:0000313" key="5">
    <source>
        <dbReference type="Proteomes" id="UP000190150"/>
    </source>
</evidence>
<reference evidence="5" key="1">
    <citation type="submission" date="2017-02" db="EMBL/GenBank/DDBJ databases">
        <authorList>
            <person name="Varghese N."/>
            <person name="Submissions S."/>
        </authorList>
    </citation>
    <scope>NUCLEOTIDE SEQUENCE [LARGE SCALE GENOMIC DNA]</scope>
    <source>
        <strain evidence="5">DSM 24091</strain>
    </source>
</reference>
<evidence type="ECO:0000259" key="3">
    <source>
        <dbReference type="Pfam" id="PF16344"/>
    </source>
</evidence>
<keyword evidence="1" id="KW-0812">Transmembrane</keyword>
<keyword evidence="1" id="KW-0472">Membrane</keyword>
<dbReference type="PANTHER" id="PTHR30273:SF2">
    <property type="entry name" value="PROTEIN FECR"/>
    <property type="match status" value="1"/>
</dbReference>
<dbReference type="PANTHER" id="PTHR30273">
    <property type="entry name" value="PERIPLASMIC SIGNAL SENSOR AND SIGMA FACTOR ACTIVATOR FECR-RELATED"/>
    <property type="match status" value="1"/>
</dbReference>
<dbReference type="RefSeq" id="WP_079640642.1">
    <property type="nucleotide sequence ID" value="NZ_FUZF01000001.1"/>
</dbReference>
<dbReference type="InterPro" id="IPR012373">
    <property type="entry name" value="Ferrdict_sens_TM"/>
</dbReference>
<dbReference type="Pfam" id="PF04773">
    <property type="entry name" value="FecR"/>
    <property type="match status" value="1"/>
</dbReference>
<protein>
    <submittedName>
        <fullName evidence="4">FecR family protein</fullName>
    </submittedName>
</protein>
<dbReference type="Proteomes" id="UP000190150">
    <property type="component" value="Unassembled WGS sequence"/>
</dbReference>
<proteinExistence type="predicted"/>
<sequence>MKEAKHLLSLIFRFLNRKETPSDKQELLDWYDTYEIGYEPTEGHIEQTGHAVKEEVMHSIYAEQPQKSSIGFWRPFIAAASLLLVIGLGYFWYAQSNREILASPDLLATIQPMNPQAKITLDNGQVIDLEEMEANSSIKQGNTEIVKDSTGQISYRQLELRTANTGSSTMQTPATANYTLTLSDGTTVLLNADTRLKYPNNFGTGDRIVELDGEAYFKVNRTASKQRFLVKTKQQITEVLGTSFNIKARKGQSLEQTTLEEGSIRVRNGGSDQSKLLLPGQQAQVSATNMDIKTIDLDVSLAWTKGFFYLDGIHTEETLQEIAAWYDIDISYTKQVHKKVYKGKIPKNLPLNKLIELLEYTELKTNPIVENDRVKLLIK</sequence>
<evidence type="ECO:0000259" key="2">
    <source>
        <dbReference type="Pfam" id="PF04773"/>
    </source>
</evidence>
<feature type="transmembrane region" description="Helical" evidence="1">
    <location>
        <begin position="72"/>
        <end position="93"/>
    </location>
</feature>
<keyword evidence="1" id="KW-1133">Transmembrane helix</keyword>
<accession>A0A1T5AYP1</accession>
<dbReference type="OrthoDB" id="698378at2"/>
<dbReference type="STRING" id="1513896.SAMN05660841_00289"/>
<feature type="domain" description="Protein FecR C-terminal" evidence="3">
    <location>
        <begin position="308"/>
        <end position="362"/>
    </location>
</feature>